<dbReference type="SUPFAM" id="SSF56235">
    <property type="entry name" value="N-terminal nucleophile aminohydrolases (Ntn hydrolases)"/>
    <property type="match status" value="1"/>
</dbReference>
<dbReference type="InterPro" id="IPR029055">
    <property type="entry name" value="Ntn_hydrolases_N"/>
</dbReference>
<keyword evidence="1" id="KW-0865">Zymogen</keyword>
<feature type="compositionally biased region" description="Basic residues" evidence="2">
    <location>
        <begin position="12"/>
        <end position="23"/>
    </location>
</feature>
<name>A0AAV1E4G0_OLDCO</name>
<feature type="region of interest" description="Disordered" evidence="2">
    <location>
        <begin position="1"/>
        <end position="35"/>
    </location>
</feature>
<feature type="compositionally biased region" description="Basic and acidic residues" evidence="2">
    <location>
        <begin position="24"/>
        <end position="35"/>
    </location>
</feature>
<dbReference type="Pfam" id="PF00227">
    <property type="entry name" value="Proteasome"/>
    <property type="match status" value="1"/>
</dbReference>
<protein>
    <submittedName>
        <fullName evidence="3">OLC1v1015016C1</fullName>
    </submittedName>
</protein>
<sequence length="296" mass="32241">MDAPESSSKSSIKGRKRGVKRPLRREDVEPVTREDVEPLTRDTIVLREDGSFDPDDPEFEKGTTAIAFVFKDGIMVAVDHSSKSLETEPNIVQLNSHMLATISGGCEFLLKDLQEKCYVQEQKEGKKTSAAEVLNWLAETLSAYEEEPLSIGILIAVWNESERCVYCMNGYGEVDKGDVLATGSGSVSSVLVVQEGRGIMPVTQAADVATGSGSGGRRRHSGSRRKPSMSVPEAAELAKKAICIAAHNAPHYGDVVTVYHLGSDGCNKLLEDDIEGWQKENIKCPGIRFEIIGKGW</sequence>
<reference evidence="3" key="1">
    <citation type="submission" date="2023-03" db="EMBL/GenBank/DDBJ databases">
        <authorList>
            <person name="Julca I."/>
        </authorList>
    </citation>
    <scope>NUCLEOTIDE SEQUENCE</scope>
</reference>
<evidence type="ECO:0000256" key="1">
    <source>
        <dbReference type="ARBA" id="ARBA00023145"/>
    </source>
</evidence>
<evidence type="ECO:0000313" key="3">
    <source>
        <dbReference type="EMBL" id="CAI9114316.1"/>
    </source>
</evidence>
<dbReference type="GO" id="GO:0051603">
    <property type="term" value="P:proteolysis involved in protein catabolic process"/>
    <property type="evidence" value="ECO:0007669"/>
    <property type="project" value="InterPro"/>
</dbReference>
<evidence type="ECO:0000256" key="2">
    <source>
        <dbReference type="SAM" id="MobiDB-lite"/>
    </source>
</evidence>
<proteinExistence type="predicted"/>
<dbReference type="GO" id="GO:0005839">
    <property type="term" value="C:proteasome core complex"/>
    <property type="evidence" value="ECO:0007669"/>
    <property type="project" value="InterPro"/>
</dbReference>
<dbReference type="GO" id="GO:0005737">
    <property type="term" value="C:cytoplasm"/>
    <property type="evidence" value="ECO:0007669"/>
    <property type="project" value="TreeGrafter"/>
</dbReference>
<dbReference type="InterPro" id="IPR001353">
    <property type="entry name" value="Proteasome_sua/b"/>
</dbReference>
<evidence type="ECO:0000313" key="4">
    <source>
        <dbReference type="Proteomes" id="UP001161247"/>
    </source>
</evidence>
<dbReference type="AlphaFoldDB" id="A0AAV1E4G0"/>
<keyword evidence="4" id="KW-1185">Reference proteome</keyword>
<dbReference type="PANTHER" id="PTHR32194">
    <property type="entry name" value="METALLOPROTEASE TLDD"/>
    <property type="match status" value="1"/>
</dbReference>
<dbReference type="InterPro" id="IPR023333">
    <property type="entry name" value="Proteasome_suB-type"/>
</dbReference>
<dbReference type="Gene3D" id="3.60.20.10">
    <property type="entry name" value="Glutamine Phosphoribosylpyrophosphate, subunit 1, domain 1"/>
    <property type="match status" value="1"/>
</dbReference>
<dbReference type="EMBL" id="OX459124">
    <property type="protein sequence ID" value="CAI9114316.1"/>
    <property type="molecule type" value="Genomic_DNA"/>
</dbReference>
<feature type="compositionally biased region" description="Low complexity" evidence="2">
    <location>
        <begin position="1"/>
        <end position="11"/>
    </location>
</feature>
<dbReference type="PANTHER" id="PTHR32194:SF3">
    <property type="entry name" value="PROTEASOME SUBUNIT BETA"/>
    <property type="match status" value="1"/>
</dbReference>
<accession>A0AAV1E4G0</accession>
<feature type="region of interest" description="Disordered" evidence="2">
    <location>
        <begin position="207"/>
        <end position="231"/>
    </location>
</feature>
<gene>
    <name evidence="3" type="ORF">OLC1_LOCUS21112</name>
</gene>
<dbReference type="Proteomes" id="UP001161247">
    <property type="component" value="Chromosome 7"/>
</dbReference>
<feature type="compositionally biased region" description="Basic residues" evidence="2">
    <location>
        <begin position="216"/>
        <end position="227"/>
    </location>
</feature>
<organism evidence="3 4">
    <name type="scientific">Oldenlandia corymbosa var. corymbosa</name>
    <dbReference type="NCBI Taxonomy" id="529605"/>
    <lineage>
        <taxon>Eukaryota</taxon>
        <taxon>Viridiplantae</taxon>
        <taxon>Streptophyta</taxon>
        <taxon>Embryophyta</taxon>
        <taxon>Tracheophyta</taxon>
        <taxon>Spermatophyta</taxon>
        <taxon>Magnoliopsida</taxon>
        <taxon>eudicotyledons</taxon>
        <taxon>Gunneridae</taxon>
        <taxon>Pentapetalae</taxon>
        <taxon>asterids</taxon>
        <taxon>lamiids</taxon>
        <taxon>Gentianales</taxon>
        <taxon>Rubiaceae</taxon>
        <taxon>Rubioideae</taxon>
        <taxon>Spermacoceae</taxon>
        <taxon>Hedyotis-Oldenlandia complex</taxon>
        <taxon>Oldenlandia</taxon>
    </lineage>
</organism>